<comment type="caution">
    <text evidence="1">The sequence shown here is derived from an EMBL/GenBank/DDBJ whole genome shotgun (WGS) entry which is preliminary data.</text>
</comment>
<evidence type="ECO:0000313" key="2">
    <source>
        <dbReference type="EMBL" id="KAK9696262.1"/>
    </source>
</evidence>
<protein>
    <submittedName>
        <fullName evidence="1">Uncharacterized protein</fullName>
    </submittedName>
</protein>
<dbReference type="EMBL" id="JASPKY010000457">
    <property type="protein sequence ID" value="KAK9696262.1"/>
    <property type="molecule type" value="Genomic_DNA"/>
</dbReference>
<evidence type="ECO:0000313" key="1">
    <source>
        <dbReference type="EMBL" id="KAK9696259.1"/>
    </source>
</evidence>
<proteinExistence type="predicted"/>
<dbReference type="AlphaFoldDB" id="A0AAW1J0B1"/>
<reference evidence="1" key="1">
    <citation type="submission" date="2023-05" db="EMBL/GenBank/DDBJ databases">
        <authorList>
            <person name="Nardi F."/>
            <person name="Carapelli A."/>
            <person name="Cucini C."/>
        </authorList>
    </citation>
    <scope>NUCLEOTIDE SEQUENCE</scope>
    <source>
        <strain evidence="1">DMR45628</strain>
        <tissue evidence="1">Testes</tissue>
    </source>
</reference>
<dbReference type="Proteomes" id="UP001458880">
    <property type="component" value="Unassembled WGS sequence"/>
</dbReference>
<dbReference type="EMBL" id="JASPKY010000457">
    <property type="protein sequence ID" value="KAK9696259.1"/>
    <property type="molecule type" value="Genomic_DNA"/>
</dbReference>
<sequence>MLNVIRKAGAHAEEFSTWAGNRNAKLPDPGGVSNLFHGPQCVRRMRTVYRLENATIETDLIVFVGLDAFCFRVYIPYTFSTQCASLQVYVVCTYLAKV</sequence>
<name>A0AAW1J0B1_POPJA</name>
<gene>
    <name evidence="1" type="ORF">QE152_g32015</name>
    <name evidence="2" type="ORF">QE152_g32016</name>
</gene>
<accession>A0AAW1J0B1</accession>
<keyword evidence="3" id="KW-1185">Reference proteome</keyword>
<organism evidence="1 3">
    <name type="scientific">Popillia japonica</name>
    <name type="common">Japanese beetle</name>
    <dbReference type="NCBI Taxonomy" id="7064"/>
    <lineage>
        <taxon>Eukaryota</taxon>
        <taxon>Metazoa</taxon>
        <taxon>Ecdysozoa</taxon>
        <taxon>Arthropoda</taxon>
        <taxon>Hexapoda</taxon>
        <taxon>Insecta</taxon>
        <taxon>Pterygota</taxon>
        <taxon>Neoptera</taxon>
        <taxon>Endopterygota</taxon>
        <taxon>Coleoptera</taxon>
        <taxon>Polyphaga</taxon>
        <taxon>Scarabaeiformia</taxon>
        <taxon>Scarabaeidae</taxon>
        <taxon>Rutelinae</taxon>
        <taxon>Popillia</taxon>
    </lineage>
</organism>
<reference evidence="1 3" key="2">
    <citation type="journal article" date="2024" name="BMC Genomics">
        <title>De novo assembly and annotation of Popillia japonica's genome with initial clues to its potential as an invasive pest.</title>
        <authorList>
            <person name="Cucini C."/>
            <person name="Boschi S."/>
            <person name="Funari R."/>
            <person name="Cardaioli E."/>
            <person name="Iannotti N."/>
            <person name="Marturano G."/>
            <person name="Paoli F."/>
            <person name="Bruttini M."/>
            <person name="Carapelli A."/>
            <person name="Frati F."/>
            <person name="Nardi F."/>
        </authorList>
    </citation>
    <scope>NUCLEOTIDE SEQUENCE [LARGE SCALE GENOMIC DNA]</scope>
    <source>
        <strain evidence="1">DMR45628</strain>
    </source>
</reference>
<evidence type="ECO:0000313" key="3">
    <source>
        <dbReference type="Proteomes" id="UP001458880"/>
    </source>
</evidence>